<organism evidence="4 5">
    <name type="scientific">Puccinia graminis f. sp. tritici</name>
    <dbReference type="NCBI Taxonomy" id="56615"/>
    <lineage>
        <taxon>Eukaryota</taxon>
        <taxon>Fungi</taxon>
        <taxon>Dikarya</taxon>
        <taxon>Basidiomycota</taxon>
        <taxon>Pucciniomycotina</taxon>
        <taxon>Pucciniomycetes</taxon>
        <taxon>Pucciniales</taxon>
        <taxon>Pucciniaceae</taxon>
        <taxon>Puccinia</taxon>
    </lineage>
</organism>
<feature type="region of interest" description="Disordered" evidence="1">
    <location>
        <begin position="86"/>
        <end position="122"/>
    </location>
</feature>
<comment type="caution">
    <text evidence="4">The sequence shown here is derived from an EMBL/GenBank/DDBJ whole genome shotgun (WGS) entry which is preliminary data.</text>
</comment>
<keyword evidence="5" id="KW-1185">Reference proteome</keyword>
<feature type="signal peptide" evidence="2">
    <location>
        <begin position="1"/>
        <end position="22"/>
    </location>
</feature>
<sequence>MRATSTGWVMCMLGLGPALTGSMEIKMRCKACSAPNLTPTSTWAVKTCAEFRGEPPGEGNCGSSISARRWACPSCPVEEWRRQTNTPFCTQHPSTPPSFFVSPRPHPNARFGRLNRDHARED</sequence>
<evidence type="ECO:0000313" key="5">
    <source>
        <dbReference type="Proteomes" id="UP000324748"/>
    </source>
</evidence>
<feature type="chain" id="PRO_5036366166" description="Secreted protein" evidence="2">
    <location>
        <begin position="23"/>
        <end position="122"/>
    </location>
</feature>
<dbReference type="OrthoDB" id="10264149at2759"/>
<dbReference type="EMBL" id="VSWC01000170">
    <property type="protein sequence ID" value="KAA1072024.1"/>
    <property type="molecule type" value="Genomic_DNA"/>
</dbReference>
<gene>
    <name evidence="3" type="ORF">PGT21_026090</name>
    <name evidence="4" type="ORF">PGT21_027638</name>
</gene>
<dbReference type="EMBL" id="VSWC01000144">
    <property type="protein sequence ID" value="KAA1078050.1"/>
    <property type="molecule type" value="Genomic_DNA"/>
</dbReference>
<reference evidence="4 5" key="1">
    <citation type="submission" date="2019-05" db="EMBL/GenBank/DDBJ databases">
        <title>Emergence of the Ug99 lineage of the wheat stem rust pathogen through somatic hybridization.</title>
        <authorList>
            <person name="Li F."/>
            <person name="Upadhyaya N.M."/>
            <person name="Sperschneider J."/>
            <person name="Matny O."/>
            <person name="Nguyen-Phuc H."/>
            <person name="Mago R."/>
            <person name="Raley C."/>
            <person name="Miller M.E."/>
            <person name="Silverstein K.A.T."/>
            <person name="Henningsen E."/>
            <person name="Hirsch C.D."/>
            <person name="Visser B."/>
            <person name="Pretorius Z.A."/>
            <person name="Steffenson B.J."/>
            <person name="Schwessinger B."/>
            <person name="Dodds P.N."/>
            <person name="Figueroa M."/>
        </authorList>
    </citation>
    <scope>NUCLEOTIDE SEQUENCE [LARGE SCALE GENOMIC DNA]</scope>
    <source>
        <strain evidence="4">21-0</strain>
    </source>
</reference>
<evidence type="ECO:0000256" key="1">
    <source>
        <dbReference type="SAM" id="MobiDB-lite"/>
    </source>
</evidence>
<evidence type="ECO:0000256" key="2">
    <source>
        <dbReference type="SAM" id="SignalP"/>
    </source>
</evidence>
<evidence type="ECO:0008006" key="6">
    <source>
        <dbReference type="Google" id="ProtNLM"/>
    </source>
</evidence>
<name>A0A5B0MQ32_PUCGR</name>
<protein>
    <recommendedName>
        <fullName evidence="6">Secreted protein</fullName>
    </recommendedName>
</protein>
<accession>A0A5B0MQ32</accession>
<dbReference type="AlphaFoldDB" id="A0A5B0MQ32"/>
<evidence type="ECO:0000313" key="4">
    <source>
        <dbReference type="EMBL" id="KAA1078050.1"/>
    </source>
</evidence>
<evidence type="ECO:0000313" key="3">
    <source>
        <dbReference type="EMBL" id="KAA1072024.1"/>
    </source>
</evidence>
<dbReference type="Proteomes" id="UP000324748">
    <property type="component" value="Unassembled WGS sequence"/>
</dbReference>
<keyword evidence="2" id="KW-0732">Signal</keyword>
<proteinExistence type="predicted"/>